<dbReference type="GO" id="GO:0016491">
    <property type="term" value="F:oxidoreductase activity"/>
    <property type="evidence" value="ECO:0007669"/>
    <property type="project" value="UniProtKB-KW"/>
</dbReference>
<gene>
    <name evidence="6" type="ORF">MPL3356_40577</name>
</gene>
<evidence type="ECO:0000256" key="2">
    <source>
        <dbReference type="ARBA" id="ARBA00022630"/>
    </source>
</evidence>
<protein>
    <submittedName>
        <fullName evidence="6">FMN reductase</fullName>
    </submittedName>
</protein>
<keyword evidence="2" id="KW-0285">Flavoprotein</keyword>
<reference evidence="7" key="1">
    <citation type="submission" date="2014-08" db="EMBL/GenBank/DDBJ databases">
        <authorList>
            <person name="Moulin L."/>
        </authorList>
    </citation>
    <scope>NUCLEOTIDE SEQUENCE [LARGE SCALE GENOMIC DNA]</scope>
</reference>
<dbReference type="InterPro" id="IPR005025">
    <property type="entry name" value="FMN_Rdtase-like_dom"/>
</dbReference>
<name>A0A090E961_MESPL</name>
<dbReference type="InterPro" id="IPR019912">
    <property type="entry name" value="FMN_Rdtase_MsuE-like"/>
</dbReference>
<keyword evidence="3" id="KW-0288">FMN</keyword>
<dbReference type="NCBIfam" id="TIGR03566">
    <property type="entry name" value="FMN_reduc_MsuE"/>
    <property type="match status" value="1"/>
</dbReference>
<sequence length="187" mass="20245">MPNPTVVGFSGNFTRPSKTRGFVEQVVRDIAARNNLSASTFDIEDVGPSLGSAKWARDLDQQARDILDRVVNADVLVVGSPTYKGSYTGLFKHFFDLLDPASLRGKPVLLLATGGGERHALIVEHQLRPLFGFFEALALPTAVYATDKDFADGVLVSEAIRKRVAQAVDEAGYALSRRDAGLRIAAE</sequence>
<evidence type="ECO:0000259" key="5">
    <source>
        <dbReference type="Pfam" id="PF03358"/>
    </source>
</evidence>
<keyword evidence="7" id="KW-1185">Reference proteome</keyword>
<evidence type="ECO:0000313" key="6">
    <source>
        <dbReference type="EMBL" id="CDX23831.1"/>
    </source>
</evidence>
<proteinExistence type="inferred from homology"/>
<dbReference type="PANTHER" id="PTHR43408">
    <property type="entry name" value="FMN REDUCTASE (NADPH)"/>
    <property type="match status" value="1"/>
</dbReference>
<comment type="similarity">
    <text evidence="1">Belongs to the SsuE family.</text>
</comment>
<dbReference type="EMBL" id="CCMZ01000034">
    <property type="protein sequence ID" value="CDX23831.1"/>
    <property type="molecule type" value="Genomic_DNA"/>
</dbReference>
<dbReference type="InterPro" id="IPR051814">
    <property type="entry name" value="NAD(P)H-dep_FMN_reductase"/>
</dbReference>
<evidence type="ECO:0000256" key="4">
    <source>
        <dbReference type="ARBA" id="ARBA00023002"/>
    </source>
</evidence>
<dbReference type="STRING" id="69974.MPLDJ20_50157"/>
<dbReference type="SUPFAM" id="SSF52218">
    <property type="entry name" value="Flavoproteins"/>
    <property type="match status" value="1"/>
</dbReference>
<dbReference type="AlphaFoldDB" id="A0A090E961"/>
<dbReference type="Proteomes" id="UP000045285">
    <property type="component" value="Unassembled WGS sequence"/>
</dbReference>
<dbReference type="PANTHER" id="PTHR43408:SF2">
    <property type="entry name" value="FMN REDUCTASE (NADPH)"/>
    <property type="match status" value="1"/>
</dbReference>
<dbReference type="InterPro" id="IPR029039">
    <property type="entry name" value="Flavoprotein-like_sf"/>
</dbReference>
<feature type="domain" description="NADPH-dependent FMN reductase-like" evidence="5">
    <location>
        <begin position="5"/>
        <end position="149"/>
    </location>
</feature>
<evidence type="ECO:0000256" key="1">
    <source>
        <dbReference type="ARBA" id="ARBA00005990"/>
    </source>
</evidence>
<evidence type="ECO:0000256" key="3">
    <source>
        <dbReference type="ARBA" id="ARBA00022643"/>
    </source>
</evidence>
<evidence type="ECO:0000313" key="7">
    <source>
        <dbReference type="Proteomes" id="UP000045285"/>
    </source>
</evidence>
<keyword evidence="4" id="KW-0560">Oxidoreductase</keyword>
<dbReference type="Pfam" id="PF03358">
    <property type="entry name" value="FMN_red"/>
    <property type="match status" value="1"/>
</dbReference>
<accession>A0A090E961</accession>
<dbReference type="Gene3D" id="3.40.50.360">
    <property type="match status" value="1"/>
</dbReference>
<organism evidence="6 7">
    <name type="scientific">Mesorhizobium plurifarium</name>
    <dbReference type="NCBI Taxonomy" id="69974"/>
    <lineage>
        <taxon>Bacteria</taxon>
        <taxon>Pseudomonadati</taxon>
        <taxon>Pseudomonadota</taxon>
        <taxon>Alphaproteobacteria</taxon>
        <taxon>Hyphomicrobiales</taxon>
        <taxon>Phyllobacteriaceae</taxon>
        <taxon>Mesorhizobium</taxon>
    </lineage>
</organism>